<dbReference type="SFLD" id="SFLDG01083">
    <property type="entry name" value="Uncharacterised_Radical_SAM_Su"/>
    <property type="match status" value="1"/>
</dbReference>
<dbReference type="InterPro" id="IPR040084">
    <property type="entry name" value="GTPase_Obg"/>
</dbReference>
<dbReference type="PANTHER" id="PTHR43787:SF11">
    <property type="entry name" value="UPF0026 PROTEIN SLR1464"/>
    <property type="match status" value="1"/>
</dbReference>
<evidence type="ECO:0000313" key="8">
    <source>
        <dbReference type="EMBL" id="QNM15998.1"/>
    </source>
</evidence>
<dbReference type="EMBL" id="CP060637">
    <property type="protein sequence ID" value="QNM15998.1"/>
    <property type="molecule type" value="Genomic_DNA"/>
</dbReference>
<gene>
    <name evidence="8" type="ORF">H9Q81_03985</name>
</gene>
<dbReference type="InterPro" id="IPR058240">
    <property type="entry name" value="rSAM_sf"/>
</dbReference>
<dbReference type="InterPro" id="IPR007197">
    <property type="entry name" value="rSAM"/>
</dbReference>
<dbReference type="KEGG" id="fho:H9Q81_03985"/>
<comment type="cofactor">
    <cofactor evidence="1">
        <name>[4Fe-4S] cluster</name>
        <dbReference type="ChEBI" id="CHEBI:49883"/>
    </cofactor>
</comment>
<dbReference type="SFLD" id="SFLDS00029">
    <property type="entry name" value="Radical_SAM"/>
    <property type="match status" value="1"/>
</dbReference>
<dbReference type="CDD" id="cd01335">
    <property type="entry name" value="Radical_SAM"/>
    <property type="match status" value="1"/>
</dbReference>
<evidence type="ECO:0000256" key="3">
    <source>
        <dbReference type="ARBA" id="ARBA00022691"/>
    </source>
</evidence>
<keyword evidence="6" id="KW-0411">Iron-sulfur</keyword>
<dbReference type="Pfam" id="PF04055">
    <property type="entry name" value="Radical_SAM"/>
    <property type="match status" value="1"/>
</dbReference>
<dbReference type="AlphaFoldDB" id="A0A7G9GYW6"/>
<organism evidence="8 9">
    <name type="scientific">Fusobacterium hominis</name>
    <dbReference type="NCBI Taxonomy" id="2764326"/>
    <lineage>
        <taxon>Bacteria</taxon>
        <taxon>Fusobacteriati</taxon>
        <taxon>Fusobacteriota</taxon>
        <taxon>Fusobacteriia</taxon>
        <taxon>Fusobacteriales</taxon>
        <taxon>Fusobacteriaceae</taxon>
        <taxon>Fusobacterium</taxon>
    </lineage>
</organism>
<evidence type="ECO:0000256" key="4">
    <source>
        <dbReference type="ARBA" id="ARBA00022723"/>
    </source>
</evidence>
<name>A0A7G9GYW6_9FUSO</name>
<keyword evidence="3" id="KW-0949">S-adenosyl-L-methionine</keyword>
<dbReference type="SUPFAM" id="SSF102114">
    <property type="entry name" value="Radical SAM enzymes"/>
    <property type="match status" value="1"/>
</dbReference>
<sequence length="308" mass="35102">MKKLNCIFGPIPSRRLGRSLGISPIPKKVCNYSCIYCQLGRTTQMTNTRKEFFPVDDIISELSEYLKYTDDFDVISIVGEGEPTLYLNLDLLIEKIKLLTNKPIAIITNGALLSDLYVQNALSKADIVLPSIDGYNEEIYKKVDRPYGTLKFNDEIDGLIEFAKKFKGEIWLEIMLMKGINSSKKDIDEFAKLIEKIPHDRVYINTPVRPPAENFVEVATSDEINYAVEKLNGISIDKLTSGSFFSEIPDSYDAILNLIKRHPMTQFEIQSLLASRREENIDSFFTKLANDNNVNSINYKGIITYRLK</sequence>
<evidence type="ECO:0000256" key="1">
    <source>
        <dbReference type="ARBA" id="ARBA00001966"/>
    </source>
</evidence>
<keyword evidence="5" id="KW-0408">Iron</keyword>
<evidence type="ECO:0000313" key="9">
    <source>
        <dbReference type="Proteomes" id="UP000515913"/>
    </source>
</evidence>
<dbReference type="InterPro" id="IPR013785">
    <property type="entry name" value="Aldolase_TIM"/>
</dbReference>
<dbReference type="PROSITE" id="PS51918">
    <property type="entry name" value="RADICAL_SAM"/>
    <property type="match status" value="1"/>
</dbReference>
<dbReference type="GO" id="GO:0051539">
    <property type="term" value="F:4 iron, 4 sulfur cluster binding"/>
    <property type="evidence" value="ECO:0007669"/>
    <property type="project" value="UniProtKB-KW"/>
</dbReference>
<protein>
    <submittedName>
        <fullName evidence="8">Radical SAM protein</fullName>
    </submittedName>
</protein>
<dbReference type="PANTHER" id="PTHR43787">
    <property type="entry name" value="FEMO COFACTOR BIOSYNTHESIS PROTEIN NIFB-RELATED"/>
    <property type="match status" value="1"/>
</dbReference>
<dbReference type="Gene3D" id="3.20.20.70">
    <property type="entry name" value="Aldolase class I"/>
    <property type="match status" value="1"/>
</dbReference>
<feature type="domain" description="Radical SAM core" evidence="7">
    <location>
        <begin position="12"/>
        <end position="237"/>
    </location>
</feature>
<reference evidence="8 9" key="1">
    <citation type="submission" date="2020-08" db="EMBL/GenBank/DDBJ databases">
        <authorList>
            <person name="Liu C."/>
            <person name="Sun Q."/>
        </authorList>
    </citation>
    <scope>NUCLEOTIDE SEQUENCE [LARGE SCALE GENOMIC DNA]</scope>
    <source>
        <strain evidence="8 9">NSJ-57</strain>
    </source>
</reference>
<dbReference type="GO" id="GO:0003824">
    <property type="term" value="F:catalytic activity"/>
    <property type="evidence" value="ECO:0007669"/>
    <property type="project" value="InterPro"/>
</dbReference>
<proteinExistence type="predicted"/>
<keyword evidence="4" id="KW-0479">Metal-binding</keyword>
<dbReference type="SMART" id="SM00729">
    <property type="entry name" value="Elp3"/>
    <property type="match status" value="1"/>
</dbReference>
<evidence type="ECO:0000259" key="7">
    <source>
        <dbReference type="PROSITE" id="PS51918"/>
    </source>
</evidence>
<keyword evidence="9" id="KW-1185">Reference proteome</keyword>
<evidence type="ECO:0000256" key="2">
    <source>
        <dbReference type="ARBA" id="ARBA00022485"/>
    </source>
</evidence>
<evidence type="ECO:0000256" key="5">
    <source>
        <dbReference type="ARBA" id="ARBA00023004"/>
    </source>
</evidence>
<accession>A0A7G9GYW6</accession>
<evidence type="ECO:0000256" key="6">
    <source>
        <dbReference type="ARBA" id="ARBA00023014"/>
    </source>
</evidence>
<dbReference type="InterPro" id="IPR006638">
    <property type="entry name" value="Elp3/MiaA/NifB-like_rSAM"/>
</dbReference>
<dbReference type="Proteomes" id="UP000515913">
    <property type="component" value="Chromosome"/>
</dbReference>
<keyword evidence="2" id="KW-0004">4Fe-4S</keyword>
<dbReference type="GO" id="GO:0046872">
    <property type="term" value="F:metal ion binding"/>
    <property type="evidence" value="ECO:0007669"/>
    <property type="project" value="UniProtKB-KW"/>
</dbReference>